<dbReference type="GO" id="GO:0042593">
    <property type="term" value="P:glucose homeostasis"/>
    <property type="evidence" value="ECO:0007669"/>
    <property type="project" value="TreeGrafter"/>
</dbReference>
<feature type="chain" id="PRO_5018295785" description="Tyrosine-protein kinase receptor" evidence="23">
    <location>
        <begin position="28"/>
        <end position="1702"/>
    </location>
</feature>
<sequence length="1702" mass="189713">MGPRAAAAAAALAVAVVLGTWCGRGRGESQLSIPTGWRSSCGAAAGGGYHPSIACAPHNNDNQEQIRTKMLHFEFIWSMDIRNNLTRLNMLENCTVIEGHLQILLMFKTKPEDFRELSFPKLTMITDYLLLFRVYGLESLKGLFPNLTVIRGTHLFFNYALVIFEMVHLKEIGLYNLMNITRGAVRIEKNNELCYLSTIDWSRILDSVEDNYIVANKDDKEECGDVCPGTVKGKSNCPPTVINGIFIERCWTHDRCQRGICYPLDLGASFYQEIRVIMSVSHFRCEEPKSDPGMDYLGSVAELLNLAVSLAITSSIPVGFICSWREAAEPRPRFGISETFRVAPVEHVQEGLGELLLFVTKAIKSPCAFYSPLELSSPVPPRHVSAAGGHEAEFSLTIGDEAEFTLTIGDEAEFALTIGDEAEFSLTVGDEAEFAVTIGDGEEFALKGGDEAEFTLIIGDEAGFSLTVGDEAEFAVTIGDEAEFSLIIGDEAEFTLTVGHEAEFSLTIGDGADACALCLPLSQAAPKASRTRRRSPWALRVARGRALSGTHLALVFPLAVCPPACKSQGCTADGQCCHSECLGDCSEPNDPDKCVACRNFYLDGRCVDSCPPGHYRFEGWRCVTFAFCQELHNKCKSARESGCHVIHNNECVHECPSGYIMNSSNLHCTPCAGPCPKVCDFSKEKTIDSVTSAQELRGCTVVNGSLVINIRGGNNIAAELEANLGLIEEISGYLKIRRSYALVSLSFFRKLHLIRGETLEAGNYSFYALDNQNLRQLWDWSKHNLTIARGKLFFHYNPKLCLSEIHKMEEISGTKGRQERNDIALKTNGDQASCENELLKFSSIRTSHDKILLKWEPYWPPDFRDLLGFMLFYKEAPYQNVTEFDGQDACGSNSWTVVDVDPPPRSNEPKAQAQPGWLLRGLKPWTQYAVFVKTLVTFSDERRTYGAKSEIIYVQTNATVPSVPLDPISVSNSSSQIILKWKPPSEPNGNITHYLVYWQQQAEDSELYELDYCLKGLKLPSRTWSPPFESEDPQKYNQSETEDVSGECCSCPKTDSQIQKELEESAFRKTFENYLHNEVFVPRPSRRRRDLGSVANATVVLPTIPSSPNNSAAAEGAEEQKPFEKVLSKESLVISGLRHFTGYRIELHACNHDAQESRCSVAAYVSARTMPEAKADDIVGPVSHELVEKNTVHLKWQEPKEPNGLIVLYEVNYGRLGETEEAHFCVSRKHFASESGCKLRGLQPGNYSVRIRATSLAGNGSWTEPTYFYVADYLNAQPNIAVIIVPIIFAIIIAGIIGAAYVLVKKRQTEGPTGPLYASSNPEYISASDVYVPDEWEVPRDKITLLRELGQGSFGMVYEGIAKDIVKGEPETRVAVKTVNESASLRERIEFLNEASVMKGFSCHHVVRLLGVVSKGQPTLVVMELMAHGDLKSYLRSLRPEAENNPGRPPPTLREMIQMAAEIADGMAYLNAKKFVHRDLAARNCMVAEDFTVKIGDFGMTRDIYETDYYRKGGKGLLPVRWMAPESLKDGVFTTYSDVWSFGVVLWEISSLAEQPYQGLSNEQVLKFVMDGGYLDQPDNCPERLHSLMQMCWQYNPKMRPTFIEIIEMLKEDLHPSFHEVSFFYSEENKPLETEEYEMDFENMESIPLDPSSYSQRDKALGRDNGPSMALKGNYEEHIPYTHMNGGKKNGRILSMPRSSPS</sequence>
<keyword evidence="13 22" id="KW-0472">Membrane</keyword>
<dbReference type="FunFam" id="1.10.510.10:FF:000050">
    <property type="entry name" value="Tyrosine-protein kinase receptor"/>
    <property type="match status" value="1"/>
</dbReference>
<dbReference type="InterPro" id="IPR013783">
    <property type="entry name" value="Ig-like_fold"/>
</dbReference>
<dbReference type="SUPFAM" id="SSF49265">
    <property type="entry name" value="Fibronectin type III"/>
    <property type="match status" value="3"/>
</dbReference>
<evidence type="ECO:0000256" key="6">
    <source>
        <dbReference type="ARBA" id="ARBA00022692"/>
    </source>
</evidence>
<keyword evidence="5" id="KW-0165">Cleavage on pair of basic residues</keyword>
<keyword evidence="27" id="KW-1185">Reference proteome</keyword>
<dbReference type="InterPro" id="IPR003961">
    <property type="entry name" value="FN3_dom"/>
</dbReference>
<dbReference type="PROSITE" id="PS50853">
    <property type="entry name" value="FN3"/>
    <property type="match status" value="2"/>
</dbReference>
<keyword evidence="8" id="KW-0677">Repeat</keyword>
<dbReference type="FunFam" id="2.10.220.10:FF:000005">
    <property type="entry name" value="Tyrosine-protein kinase receptor"/>
    <property type="match status" value="1"/>
</dbReference>
<keyword evidence="15" id="KW-1015">Disulfide bond</keyword>
<accession>A0A3M0K186</accession>
<dbReference type="STRING" id="333673.A0A3M0K186"/>
<evidence type="ECO:0000256" key="18">
    <source>
        <dbReference type="ARBA" id="ARBA00051243"/>
    </source>
</evidence>
<dbReference type="PANTHER" id="PTHR24416:SF535">
    <property type="entry name" value="INSULIN RECEPTOR"/>
    <property type="match status" value="1"/>
</dbReference>
<evidence type="ECO:0000256" key="23">
    <source>
        <dbReference type="SAM" id="SignalP"/>
    </source>
</evidence>
<evidence type="ECO:0000256" key="19">
    <source>
        <dbReference type="PROSITE-ProRule" id="PRU10141"/>
    </source>
</evidence>
<evidence type="ECO:0000256" key="21">
    <source>
        <dbReference type="SAM" id="MobiDB-lite"/>
    </source>
</evidence>
<keyword evidence="14" id="KW-0829">Tyrosine-protein kinase</keyword>
<comment type="catalytic activity">
    <reaction evidence="18 20">
        <text>L-tyrosyl-[protein] + ATP = O-phospho-L-tyrosyl-[protein] + ADP + H(+)</text>
        <dbReference type="Rhea" id="RHEA:10596"/>
        <dbReference type="Rhea" id="RHEA-COMP:10136"/>
        <dbReference type="Rhea" id="RHEA-COMP:20101"/>
        <dbReference type="ChEBI" id="CHEBI:15378"/>
        <dbReference type="ChEBI" id="CHEBI:30616"/>
        <dbReference type="ChEBI" id="CHEBI:46858"/>
        <dbReference type="ChEBI" id="CHEBI:61978"/>
        <dbReference type="ChEBI" id="CHEBI:456216"/>
        <dbReference type="EC" id="2.7.10.1"/>
    </reaction>
</comment>
<dbReference type="InterPro" id="IPR006211">
    <property type="entry name" value="Furin-like_Cys-rich_dom"/>
</dbReference>
<dbReference type="Gene3D" id="2.60.40.10">
    <property type="entry name" value="Immunoglobulins"/>
    <property type="match status" value="4"/>
</dbReference>
<evidence type="ECO:0000256" key="2">
    <source>
        <dbReference type="ARBA" id="ARBA00022475"/>
    </source>
</evidence>
<comment type="subcellular location">
    <subcellularLocation>
        <location evidence="1">Cell membrane</location>
        <topology evidence="1">Single-pass type I membrane protein</topology>
    </subcellularLocation>
</comment>
<dbReference type="InterPro" id="IPR000719">
    <property type="entry name" value="Prot_kinase_dom"/>
</dbReference>
<dbReference type="FunFam" id="3.30.200.20:FF:000026">
    <property type="entry name" value="Tyrosine-protein kinase receptor"/>
    <property type="match status" value="1"/>
</dbReference>
<organism evidence="26 27">
    <name type="scientific">Hirundo rustica rustica</name>
    <dbReference type="NCBI Taxonomy" id="333673"/>
    <lineage>
        <taxon>Eukaryota</taxon>
        <taxon>Metazoa</taxon>
        <taxon>Chordata</taxon>
        <taxon>Craniata</taxon>
        <taxon>Vertebrata</taxon>
        <taxon>Euteleostomi</taxon>
        <taxon>Archelosauria</taxon>
        <taxon>Archosauria</taxon>
        <taxon>Dinosauria</taxon>
        <taxon>Saurischia</taxon>
        <taxon>Theropoda</taxon>
        <taxon>Coelurosauria</taxon>
        <taxon>Aves</taxon>
        <taxon>Neognathae</taxon>
        <taxon>Neoaves</taxon>
        <taxon>Telluraves</taxon>
        <taxon>Australaves</taxon>
        <taxon>Passeriformes</taxon>
        <taxon>Sylvioidea</taxon>
        <taxon>Hirundinidae</taxon>
        <taxon>Hirundo</taxon>
    </lineage>
</organism>
<feature type="domain" description="Fibronectin type-III" evidence="25">
    <location>
        <begin position="963"/>
        <end position="1065"/>
    </location>
</feature>
<evidence type="ECO:0000256" key="10">
    <source>
        <dbReference type="ARBA" id="ARBA00022777"/>
    </source>
</evidence>
<feature type="domain" description="Protein kinase" evidence="24">
    <location>
        <begin position="1343"/>
        <end position="1618"/>
    </location>
</feature>
<dbReference type="SMART" id="SM00261">
    <property type="entry name" value="FU"/>
    <property type="match status" value="2"/>
</dbReference>
<dbReference type="InterPro" id="IPR009030">
    <property type="entry name" value="Growth_fac_rcpt_cys_sf"/>
</dbReference>
<protein>
    <recommendedName>
        <fullName evidence="20">Tyrosine-protein kinase receptor</fullName>
        <ecNumber evidence="20">2.7.10.1</ecNumber>
    </recommendedName>
</protein>
<dbReference type="Gene3D" id="2.10.220.10">
    <property type="entry name" value="Hormone Receptor, Insulin-like Growth Factor Receptor 1, Chain A, domain 2"/>
    <property type="match status" value="1"/>
</dbReference>
<evidence type="ECO:0000256" key="16">
    <source>
        <dbReference type="ARBA" id="ARBA00023170"/>
    </source>
</evidence>
<dbReference type="InterPro" id="IPR001245">
    <property type="entry name" value="Ser-Thr/Tyr_kinase_cat_dom"/>
</dbReference>
<dbReference type="GO" id="GO:0030424">
    <property type="term" value="C:axon"/>
    <property type="evidence" value="ECO:0007669"/>
    <property type="project" value="TreeGrafter"/>
</dbReference>
<evidence type="ECO:0000256" key="12">
    <source>
        <dbReference type="ARBA" id="ARBA00022989"/>
    </source>
</evidence>
<dbReference type="Pfam" id="PF01030">
    <property type="entry name" value="Recep_L_domain"/>
    <property type="match status" value="2"/>
</dbReference>
<evidence type="ECO:0000313" key="27">
    <source>
        <dbReference type="Proteomes" id="UP000269221"/>
    </source>
</evidence>
<keyword evidence="12 22" id="KW-1133">Transmembrane helix</keyword>
<evidence type="ECO:0000256" key="13">
    <source>
        <dbReference type="ARBA" id="ARBA00023136"/>
    </source>
</evidence>
<dbReference type="FunFam" id="3.80.20.20:FF:000001">
    <property type="entry name" value="Tyrosine-protein kinase receptor"/>
    <property type="match status" value="1"/>
</dbReference>
<reference evidence="26 27" key="1">
    <citation type="submission" date="2018-07" db="EMBL/GenBank/DDBJ databases">
        <title>A high quality draft genome assembly of the barn swallow (H. rustica rustica).</title>
        <authorList>
            <person name="Formenti G."/>
            <person name="Chiara M."/>
            <person name="Poveda L."/>
            <person name="Francoijs K.-J."/>
            <person name="Bonisoli-Alquati A."/>
            <person name="Canova L."/>
            <person name="Gianfranceschi L."/>
            <person name="Horner D.S."/>
            <person name="Saino N."/>
        </authorList>
    </citation>
    <scope>NUCLEOTIDE SEQUENCE [LARGE SCALE GENOMIC DNA]</scope>
    <source>
        <strain evidence="26">Chelidonia</strain>
        <tissue evidence="26">Blood</tissue>
    </source>
</reference>
<dbReference type="EC" id="2.7.10.1" evidence="20"/>
<dbReference type="FunFam" id="3.80.20.20:FF:000020">
    <property type="entry name" value="Tyrosine-protein kinase receptor"/>
    <property type="match status" value="1"/>
</dbReference>
<dbReference type="Gene3D" id="3.30.200.20">
    <property type="entry name" value="Phosphorylase Kinase, domain 1"/>
    <property type="match status" value="1"/>
</dbReference>
<dbReference type="GO" id="GO:0005009">
    <property type="term" value="F:insulin receptor activity"/>
    <property type="evidence" value="ECO:0007669"/>
    <property type="project" value="TreeGrafter"/>
</dbReference>
<dbReference type="InterPro" id="IPR006212">
    <property type="entry name" value="Furin_repeat"/>
</dbReference>
<keyword evidence="9 19" id="KW-0547">Nucleotide-binding</keyword>
<keyword evidence="3 20" id="KW-0597">Phosphoprotein</keyword>
<dbReference type="SMART" id="SM00060">
    <property type="entry name" value="FN3"/>
    <property type="match status" value="3"/>
</dbReference>
<keyword evidence="11 19" id="KW-0067">ATP-binding</keyword>
<dbReference type="GO" id="GO:0005524">
    <property type="term" value="F:ATP binding"/>
    <property type="evidence" value="ECO:0007669"/>
    <property type="project" value="UniProtKB-UniRule"/>
</dbReference>
<dbReference type="InterPro" id="IPR036941">
    <property type="entry name" value="Rcpt_L-dom_sf"/>
</dbReference>
<dbReference type="PROSITE" id="PS00239">
    <property type="entry name" value="RECEPTOR_TYR_KIN_II"/>
    <property type="match status" value="1"/>
</dbReference>
<dbReference type="PANTHER" id="PTHR24416">
    <property type="entry name" value="TYROSINE-PROTEIN KINASE RECEPTOR"/>
    <property type="match status" value="1"/>
</dbReference>
<dbReference type="SUPFAM" id="SSF56112">
    <property type="entry name" value="Protein kinase-like (PK-like)"/>
    <property type="match status" value="1"/>
</dbReference>
<dbReference type="Pfam" id="PF00757">
    <property type="entry name" value="Furin-like"/>
    <property type="match status" value="1"/>
</dbReference>
<dbReference type="GO" id="GO:0043410">
    <property type="term" value="P:positive regulation of MAPK cascade"/>
    <property type="evidence" value="ECO:0007669"/>
    <property type="project" value="TreeGrafter"/>
</dbReference>
<evidence type="ECO:0000256" key="8">
    <source>
        <dbReference type="ARBA" id="ARBA00022737"/>
    </source>
</evidence>
<name>A0A3M0K186_HIRRU</name>
<feature type="region of interest" description="Disordered" evidence="21">
    <location>
        <begin position="1648"/>
        <end position="1702"/>
    </location>
</feature>
<dbReference type="PRINTS" id="PR00109">
    <property type="entry name" value="TYRKINASE"/>
</dbReference>
<keyword evidence="7 23" id="KW-0732">Signal</keyword>
<evidence type="ECO:0000256" key="3">
    <source>
        <dbReference type="ARBA" id="ARBA00022553"/>
    </source>
</evidence>
<evidence type="ECO:0000259" key="24">
    <source>
        <dbReference type="PROSITE" id="PS50011"/>
    </source>
</evidence>
<dbReference type="PROSITE" id="PS00107">
    <property type="entry name" value="PROTEIN_KINASE_ATP"/>
    <property type="match status" value="1"/>
</dbReference>
<evidence type="ECO:0000256" key="7">
    <source>
        <dbReference type="ARBA" id="ARBA00022729"/>
    </source>
</evidence>
<dbReference type="InterPro" id="IPR011009">
    <property type="entry name" value="Kinase-like_dom_sf"/>
</dbReference>
<gene>
    <name evidence="26" type="ORF">DUI87_22583</name>
</gene>
<dbReference type="InterPro" id="IPR008266">
    <property type="entry name" value="Tyr_kinase_AS"/>
</dbReference>
<dbReference type="InterPro" id="IPR017441">
    <property type="entry name" value="Protein_kinase_ATP_BS"/>
</dbReference>
<dbReference type="PROSITE" id="PS00109">
    <property type="entry name" value="PROTEIN_KINASE_TYR"/>
    <property type="match status" value="1"/>
</dbReference>
<keyword evidence="16 20" id="KW-0675">Receptor</keyword>
<dbReference type="CDD" id="cd05061">
    <property type="entry name" value="PTKc_InsR"/>
    <property type="match status" value="1"/>
</dbReference>
<keyword evidence="2" id="KW-1003">Cell membrane</keyword>
<dbReference type="SMART" id="SM00219">
    <property type="entry name" value="TyrKc"/>
    <property type="match status" value="1"/>
</dbReference>
<dbReference type="Gene3D" id="1.10.510.10">
    <property type="entry name" value="Transferase(Phosphotransferase) domain 1"/>
    <property type="match status" value="1"/>
</dbReference>
<proteinExistence type="inferred from homology"/>
<dbReference type="InterPro" id="IPR040969">
    <property type="entry name" value="Insulin_TMD"/>
</dbReference>
<keyword evidence="10" id="KW-0418">Kinase</keyword>
<dbReference type="FunFam" id="2.60.40.10:FF:000108">
    <property type="entry name" value="Tyrosine-protein kinase receptor"/>
    <property type="match status" value="1"/>
</dbReference>
<dbReference type="SUPFAM" id="SSF57184">
    <property type="entry name" value="Growth factor receptor domain"/>
    <property type="match status" value="1"/>
</dbReference>
<dbReference type="InterPro" id="IPR002011">
    <property type="entry name" value="Tyr_kinase_rcpt_2_CS"/>
</dbReference>
<feature type="transmembrane region" description="Helical" evidence="22">
    <location>
        <begin position="1280"/>
        <end position="1304"/>
    </location>
</feature>
<dbReference type="Proteomes" id="UP000269221">
    <property type="component" value="Unassembled WGS sequence"/>
</dbReference>
<keyword evidence="4" id="KW-0808">Transferase</keyword>
<dbReference type="GO" id="GO:0043560">
    <property type="term" value="F:insulin receptor substrate binding"/>
    <property type="evidence" value="ECO:0007669"/>
    <property type="project" value="TreeGrafter"/>
</dbReference>
<evidence type="ECO:0000256" key="20">
    <source>
        <dbReference type="RuleBase" id="RU000312"/>
    </source>
</evidence>
<dbReference type="Pfam" id="PF07714">
    <property type="entry name" value="PK_Tyr_Ser-Thr"/>
    <property type="match status" value="1"/>
</dbReference>
<feature type="binding site" evidence="19">
    <location>
        <position position="1377"/>
    </location>
    <ligand>
        <name>ATP</name>
        <dbReference type="ChEBI" id="CHEBI:30616"/>
    </ligand>
</feature>
<evidence type="ECO:0000256" key="22">
    <source>
        <dbReference type="SAM" id="Phobius"/>
    </source>
</evidence>
<dbReference type="EMBL" id="QRBI01000142">
    <property type="protein sequence ID" value="RMC00897.1"/>
    <property type="molecule type" value="Genomic_DNA"/>
</dbReference>
<evidence type="ECO:0000256" key="15">
    <source>
        <dbReference type="ARBA" id="ARBA00023157"/>
    </source>
</evidence>
<dbReference type="InterPro" id="IPR020635">
    <property type="entry name" value="Tyr_kinase_cat_dom"/>
</dbReference>
<evidence type="ECO:0000256" key="14">
    <source>
        <dbReference type="ARBA" id="ARBA00023137"/>
    </source>
</evidence>
<keyword evidence="17" id="KW-0325">Glycoprotein</keyword>
<evidence type="ECO:0000256" key="17">
    <source>
        <dbReference type="ARBA" id="ARBA00023180"/>
    </source>
</evidence>
<dbReference type="FunFam" id="2.60.40.10:FF:000087">
    <property type="entry name" value="Tyrosine-protein kinase receptor"/>
    <property type="match status" value="1"/>
</dbReference>
<feature type="signal peptide" evidence="23">
    <location>
        <begin position="1"/>
        <end position="27"/>
    </location>
</feature>
<dbReference type="CDD" id="cd00063">
    <property type="entry name" value="FN3"/>
    <property type="match status" value="3"/>
</dbReference>
<dbReference type="OrthoDB" id="5809444at2759"/>
<evidence type="ECO:0000256" key="4">
    <source>
        <dbReference type="ARBA" id="ARBA00022679"/>
    </source>
</evidence>
<evidence type="ECO:0000256" key="5">
    <source>
        <dbReference type="ARBA" id="ARBA00022685"/>
    </source>
</evidence>
<dbReference type="GO" id="GO:0005899">
    <property type="term" value="C:insulin receptor complex"/>
    <property type="evidence" value="ECO:0007669"/>
    <property type="project" value="TreeGrafter"/>
</dbReference>
<keyword evidence="6 20" id="KW-0812">Transmembrane</keyword>
<dbReference type="CDD" id="cd00064">
    <property type="entry name" value="FU"/>
    <property type="match status" value="1"/>
</dbReference>
<dbReference type="SUPFAM" id="SSF52058">
    <property type="entry name" value="L domain-like"/>
    <property type="match status" value="2"/>
</dbReference>
<dbReference type="GO" id="GO:0051897">
    <property type="term" value="P:positive regulation of phosphatidylinositol 3-kinase/protein kinase B signal transduction"/>
    <property type="evidence" value="ECO:0007669"/>
    <property type="project" value="TreeGrafter"/>
</dbReference>
<evidence type="ECO:0000256" key="11">
    <source>
        <dbReference type="ARBA" id="ARBA00022840"/>
    </source>
</evidence>
<evidence type="ECO:0000259" key="25">
    <source>
        <dbReference type="PROSITE" id="PS50853"/>
    </source>
</evidence>
<evidence type="ECO:0000313" key="26">
    <source>
        <dbReference type="EMBL" id="RMC00897.1"/>
    </source>
</evidence>
<comment type="caution">
    <text evidence="26">The sequence shown here is derived from an EMBL/GenBank/DDBJ whole genome shotgun (WGS) entry which is preliminary data.</text>
</comment>
<feature type="domain" description="Fibronectin type-III" evidence="25">
    <location>
        <begin position="1178"/>
        <end position="1273"/>
    </location>
</feature>
<dbReference type="InterPro" id="IPR036116">
    <property type="entry name" value="FN3_sf"/>
</dbReference>
<dbReference type="InterPro" id="IPR000494">
    <property type="entry name" value="Rcpt_L-dom"/>
</dbReference>
<dbReference type="Pfam" id="PF17870">
    <property type="entry name" value="Insulin_TMD"/>
    <property type="match status" value="1"/>
</dbReference>
<comment type="similarity">
    <text evidence="20">Belongs to the protein kinase superfamily. Tyr protein kinase family. Insulin receptor subfamily.</text>
</comment>
<dbReference type="InterPro" id="IPR050122">
    <property type="entry name" value="RTK"/>
</dbReference>
<evidence type="ECO:0000256" key="1">
    <source>
        <dbReference type="ARBA" id="ARBA00004251"/>
    </source>
</evidence>
<dbReference type="PROSITE" id="PS50011">
    <property type="entry name" value="PROTEIN_KINASE_DOM"/>
    <property type="match status" value="1"/>
</dbReference>
<evidence type="ECO:0000256" key="9">
    <source>
        <dbReference type="ARBA" id="ARBA00022741"/>
    </source>
</evidence>
<dbReference type="Gene3D" id="3.80.20.20">
    <property type="entry name" value="Receptor L-domain"/>
    <property type="match status" value="3"/>
</dbReference>